<dbReference type="Pfam" id="PF00210">
    <property type="entry name" value="Ferritin"/>
    <property type="match status" value="1"/>
</dbReference>
<evidence type="ECO:0000256" key="2">
    <source>
        <dbReference type="RuleBase" id="RU003875"/>
    </source>
</evidence>
<comment type="caution">
    <text evidence="4">The sequence shown here is derived from an EMBL/GenBank/DDBJ whole genome shotgun (WGS) entry which is preliminary data.</text>
</comment>
<evidence type="ECO:0000256" key="1">
    <source>
        <dbReference type="ARBA" id="ARBA00009497"/>
    </source>
</evidence>
<proteinExistence type="inferred from homology"/>
<sequence length="154" mass="17450">MSNVKTKEILNQAVADLSQFAVVIHQAHWYMRGQNFLTLHPKMDEYMDGINDQLDVIAERLITIGGSPYSTLTEFAEHTKIKDTPGTYDKTMKEHLEVLISGYQYLRQLSAEAITITEEEGDHVTQDIFIGMKGETEKTLWMLFAELGQAPNLG</sequence>
<dbReference type="PIRSF" id="PIRSF005900">
    <property type="entry name" value="Dps"/>
    <property type="match status" value="1"/>
</dbReference>
<dbReference type="PRINTS" id="PR01346">
    <property type="entry name" value="HELNAPAPROT"/>
</dbReference>
<dbReference type="InterPro" id="IPR002177">
    <property type="entry name" value="DPS_DNA-bd"/>
</dbReference>
<dbReference type="Proteomes" id="UP000310506">
    <property type="component" value="Unassembled WGS sequence"/>
</dbReference>
<dbReference type="InterPro" id="IPR009078">
    <property type="entry name" value="Ferritin-like_SF"/>
</dbReference>
<dbReference type="AlphaFoldDB" id="A0A4V3TUZ7"/>
<feature type="domain" description="Ferritin/DPS" evidence="3">
    <location>
        <begin position="8"/>
        <end position="149"/>
    </location>
</feature>
<dbReference type="EMBL" id="SDGV01000017">
    <property type="protein sequence ID" value="THB60899.1"/>
    <property type="molecule type" value="Genomic_DNA"/>
</dbReference>
<dbReference type="InterPro" id="IPR012347">
    <property type="entry name" value="Ferritin-like"/>
</dbReference>
<dbReference type="CDD" id="cd01043">
    <property type="entry name" value="DPS"/>
    <property type="match status" value="1"/>
</dbReference>
<evidence type="ECO:0000313" key="5">
    <source>
        <dbReference type="Proteomes" id="UP000310506"/>
    </source>
</evidence>
<dbReference type="PROSITE" id="PS00818">
    <property type="entry name" value="DPS_1"/>
    <property type="match status" value="1"/>
</dbReference>
<dbReference type="Gene3D" id="1.20.1260.10">
    <property type="match status" value="1"/>
</dbReference>
<reference evidence="4 5" key="1">
    <citation type="submission" date="2019-01" db="EMBL/GenBank/DDBJ databases">
        <title>Vagococcus silagei sp. nov. isolated from brewer's grain.</title>
        <authorList>
            <person name="Guu J.-R."/>
        </authorList>
    </citation>
    <scope>NUCLEOTIDE SEQUENCE [LARGE SCALE GENOMIC DNA]</scope>
    <source>
        <strain evidence="4 5">2B-2</strain>
    </source>
</reference>
<dbReference type="SUPFAM" id="SSF47240">
    <property type="entry name" value="Ferritin-like"/>
    <property type="match status" value="1"/>
</dbReference>
<dbReference type="OrthoDB" id="9797023at2"/>
<dbReference type="InterPro" id="IPR023188">
    <property type="entry name" value="DPS_DNA-bd_CS"/>
</dbReference>
<comment type="similarity">
    <text evidence="1 2">Belongs to the Dps family.</text>
</comment>
<dbReference type="GO" id="GO:0008199">
    <property type="term" value="F:ferric iron binding"/>
    <property type="evidence" value="ECO:0007669"/>
    <property type="project" value="InterPro"/>
</dbReference>
<evidence type="ECO:0000259" key="3">
    <source>
        <dbReference type="Pfam" id="PF00210"/>
    </source>
</evidence>
<keyword evidence="5" id="KW-1185">Reference proteome</keyword>
<dbReference type="PROSITE" id="PS00819">
    <property type="entry name" value="DPS_2"/>
    <property type="match status" value="1"/>
</dbReference>
<organism evidence="4 5">
    <name type="scientific">Vagococcus silagei</name>
    <dbReference type="NCBI Taxonomy" id="2508885"/>
    <lineage>
        <taxon>Bacteria</taxon>
        <taxon>Bacillati</taxon>
        <taxon>Bacillota</taxon>
        <taxon>Bacilli</taxon>
        <taxon>Lactobacillales</taxon>
        <taxon>Enterococcaceae</taxon>
        <taxon>Vagococcus</taxon>
    </lineage>
</organism>
<accession>A0A4V3TUZ7</accession>
<protein>
    <submittedName>
        <fullName evidence="4">DNA starvation/stationary phase protection protein</fullName>
    </submittedName>
</protein>
<dbReference type="GO" id="GO:0016722">
    <property type="term" value="F:oxidoreductase activity, acting on metal ions"/>
    <property type="evidence" value="ECO:0007669"/>
    <property type="project" value="InterPro"/>
</dbReference>
<evidence type="ECO:0000313" key="4">
    <source>
        <dbReference type="EMBL" id="THB60899.1"/>
    </source>
</evidence>
<dbReference type="RefSeq" id="WP_136137146.1">
    <property type="nucleotide sequence ID" value="NZ_SDGV01000017.1"/>
</dbReference>
<name>A0A4V3TUZ7_9ENTE</name>
<dbReference type="PANTHER" id="PTHR42932:SF1">
    <property type="entry name" value="GENERAL STRESS PROTEIN 20U"/>
    <property type="match status" value="1"/>
</dbReference>
<dbReference type="PANTHER" id="PTHR42932">
    <property type="entry name" value="GENERAL STRESS PROTEIN 20U"/>
    <property type="match status" value="1"/>
</dbReference>
<dbReference type="InterPro" id="IPR008331">
    <property type="entry name" value="Ferritin_DPS_dom"/>
</dbReference>
<gene>
    <name evidence="4" type="ORF">ESZ54_08005</name>
</gene>